<reference evidence="5 6" key="1">
    <citation type="journal article" date="2015" name="Genome Biol. Evol.">
        <title>Comparative Genomics of a Bacterivorous Green Alga Reveals Evolutionary Causalities and Consequences of Phago-Mixotrophic Mode of Nutrition.</title>
        <authorList>
            <person name="Burns J.A."/>
            <person name="Paasch A."/>
            <person name="Narechania A."/>
            <person name="Kim E."/>
        </authorList>
    </citation>
    <scope>NUCLEOTIDE SEQUENCE [LARGE SCALE GENOMIC DNA]</scope>
    <source>
        <strain evidence="5 6">PLY_AMNH</strain>
    </source>
</reference>
<evidence type="ECO:0000256" key="3">
    <source>
        <dbReference type="ARBA" id="ARBA00023204"/>
    </source>
</evidence>
<dbReference type="Gene3D" id="3.40.470.10">
    <property type="entry name" value="Uracil-DNA glycosylase-like domain"/>
    <property type="match status" value="2"/>
</dbReference>
<accession>A0AAE0F4V9</accession>
<sequence>MFEQFTYHGALSKAGTMSTRETHPAAVNAATASSPFPSISILPFGRIRKSARTRTPKTAPAASLDSQSGEQGSFSAGTKRTPRAGLLVNVDTNGSATSQDVICPPFIATAPGKWREKYASVCAACFEARVHCTHHPERRLRLLFIGHNPSEHAWASGNFYSNPTNRMWKLLRLGGIIPDEWGPEDNNNMPSMLGVGLTDLGTEPGNDANSYKRAKMREWRSDLYGRLEAHLARVAACSAPGSAGDQGAEVTGGVECGPGQRTEGRHSPAVVAFTGKRQYGQLFQPPLKRVTTGLQPPDSLPPGWPLPTSTEVWVLPSTSGRAVIPPGELEGVYIALGKRISYETWERVTVQ</sequence>
<gene>
    <name evidence="5" type="ORF">CYMTET_40180</name>
</gene>
<dbReference type="InterPro" id="IPR036895">
    <property type="entry name" value="Uracil-DNA_glycosylase-like_sf"/>
</dbReference>
<keyword evidence="6" id="KW-1185">Reference proteome</keyword>
<dbReference type="SUPFAM" id="SSF52141">
    <property type="entry name" value="Uracil-DNA glycosylase-like"/>
    <property type="match status" value="1"/>
</dbReference>
<dbReference type="GO" id="GO:0004844">
    <property type="term" value="F:uracil DNA N-glycosylase activity"/>
    <property type="evidence" value="ECO:0007669"/>
    <property type="project" value="TreeGrafter"/>
</dbReference>
<dbReference type="Proteomes" id="UP001190700">
    <property type="component" value="Unassembled WGS sequence"/>
</dbReference>
<evidence type="ECO:0000256" key="1">
    <source>
        <dbReference type="ARBA" id="ARBA00022763"/>
    </source>
</evidence>
<evidence type="ECO:0008006" key="7">
    <source>
        <dbReference type="Google" id="ProtNLM"/>
    </source>
</evidence>
<dbReference type="PANTHER" id="PTHR12159">
    <property type="entry name" value="G/T AND G/U MISMATCH-SPECIFIC DNA GLYCOSYLASE"/>
    <property type="match status" value="1"/>
</dbReference>
<dbReference type="AlphaFoldDB" id="A0AAE0F4V9"/>
<organism evidence="5 6">
    <name type="scientific">Cymbomonas tetramitiformis</name>
    <dbReference type="NCBI Taxonomy" id="36881"/>
    <lineage>
        <taxon>Eukaryota</taxon>
        <taxon>Viridiplantae</taxon>
        <taxon>Chlorophyta</taxon>
        <taxon>Pyramimonadophyceae</taxon>
        <taxon>Pyramimonadales</taxon>
        <taxon>Pyramimonadaceae</taxon>
        <taxon>Cymbomonas</taxon>
    </lineage>
</organism>
<feature type="compositionally biased region" description="Polar residues" evidence="4">
    <location>
        <begin position="64"/>
        <end position="78"/>
    </location>
</feature>
<dbReference type="EMBL" id="LGRX02026708">
    <property type="protein sequence ID" value="KAK3250450.1"/>
    <property type="molecule type" value="Genomic_DNA"/>
</dbReference>
<dbReference type="InterPro" id="IPR015637">
    <property type="entry name" value="MUG/TDG"/>
</dbReference>
<dbReference type="GO" id="GO:0008263">
    <property type="term" value="F:pyrimidine-specific mismatch base pair DNA N-glycosylase activity"/>
    <property type="evidence" value="ECO:0007669"/>
    <property type="project" value="TreeGrafter"/>
</dbReference>
<comment type="caution">
    <text evidence="5">The sequence shown here is derived from an EMBL/GenBank/DDBJ whole genome shotgun (WGS) entry which is preliminary data.</text>
</comment>
<evidence type="ECO:0000313" key="5">
    <source>
        <dbReference type="EMBL" id="KAK3250450.1"/>
    </source>
</evidence>
<dbReference type="CDD" id="cd10028">
    <property type="entry name" value="UDG-F2_TDG_MUG"/>
    <property type="match status" value="1"/>
</dbReference>
<evidence type="ECO:0000256" key="2">
    <source>
        <dbReference type="ARBA" id="ARBA00022801"/>
    </source>
</evidence>
<name>A0AAE0F4V9_9CHLO</name>
<evidence type="ECO:0000256" key="4">
    <source>
        <dbReference type="SAM" id="MobiDB-lite"/>
    </source>
</evidence>
<dbReference type="GO" id="GO:0006285">
    <property type="term" value="P:base-excision repair, AP site formation"/>
    <property type="evidence" value="ECO:0007669"/>
    <property type="project" value="InterPro"/>
</dbReference>
<evidence type="ECO:0000313" key="6">
    <source>
        <dbReference type="Proteomes" id="UP001190700"/>
    </source>
</evidence>
<keyword evidence="3" id="KW-0234">DNA repair</keyword>
<dbReference type="PANTHER" id="PTHR12159:SF9">
    <property type="entry name" value="G_T MISMATCH-SPECIFIC THYMINE DNA GLYCOSYLASE"/>
    <property type="match status" value="1"/>
</dbReference>
<feature type="region of interest" description="Disordered" evidence="4">
    <location>
        <begin position="50"/>
        <end position="80"/>
    </location>
</feature>
<proteinExistence type="predicted"/>
<keyword evidence="1" id="KW-0227">DNA damage</keyword>
<protein>
    <recommendedName>
        <fullName evidence="7">Uracil-DNA glycosylase-like domain-containing protein</fullName>
    </recommendedName>
</protein>
<keyword evidence="2" id="KW-0378">Hydrolase</keyword>